<feature type="compositionally biased region" description="Basic and acidic residues" evidence="1">
    <location>
        <begin position="212"/>
        <end position="224"/>
    </location>
</feature>
<sequence>MKEEITCTIDTYNILSRRRRSHGTSVKGRKQSLGMKVASDTDDSDEQEEPKRPQEAEIKKSNPTENPTKQQVTKESLKERKNEHLAGRASATIACLSSDDEPIDDELEDAIWALEPNTTVSRRVKRASAEANRYKKRRLGIPKLASAPVMERRASTTLRKSGAVEALVSTPSLPNNTLSKSPYIATNRSFKDGTTGNINLDYQTTMTIARTKDEGHSEQKHDENAITSTPDSDSTSIYATPSLVDSSTQRTSPPPVSERDPAIHELIVMMKEEQANHRQLLTVVKQQRDQQHQLMKGYLNTETQKQMTNDARKEHDRELLTVIREQREQQRDLLDLSREEQMDRRELLKLVRDQKETQDALIKTIEDQKHQQRERDLVFLKFMQEMNHTLKSMKKKMSKRAEKTAAFE</sequence>
<feature type="compositionally biased region" description="Low complexity" evidence="1">
    <location>
        <begin position="227"/>
        <end position="236"/>
    </location>
</feature>
<feature type="region of interest" description="Disordered" evidence="1">
    <location>
        <begin position="212"/>
        <end position="259"/>
    </location>
</feature>
<reference evidence="3" key="3">
    <citation type="submission" date="2017-01" db="EMBL/GenBank/DDBJ databases">
        <authorList>
            <person name="Mah S.A."/>
            <person name="Swanson W.J."/>
            <person name="Moy G.W."/>
            <person name="Vacquier V.D."/>
        </authorList>
    </citation>
    <scope>NUCLEOTIDE SEQUENCE [LARGE SCALE GENOMIC DNA]</scope>
    <source>
        <strain evidence="3">65</strain>
    </source>
</reference>
<feature type="compositionally biased region" description="Basic and acidic residues" evidence="1">
    <location>
        <begin position="75"/>
        <end position="86"/>
    </location>
</feature>
<feature type="compositionally biased region" description="Polar residues" evidence="1">
    <location>
        <begin position="63"/>
        <end position="74"/>
    </location>
</feature>
<accession>A0A061ANN8</accession>
<feature type="compositionally biased region" description="Basic residues" evidence="1">
    <location>
        <begin position="17"/>
        <end position="30"/>
    </location>
</feature>
<dbReference type="EMBL" id="MPUK01000001">
    <property type="protein sequence ID" value="ONH69912.1"/>
    <property type="molecule type" value="Genomic_DNA"/>
</dbReference>
<dbReference type="VEuPathDB" id="FungiDB:BON22_0102"/>
<dbReference type="EMBL" id="LK052887">
    <property type="protein sequence ID" value="CDR38768.1"/>
    <property type="molecule type" value="Genomic_DNA"/>
</dbReference>
<proteinExistence type="predicted"/>
<evidence type="ECO:0000313" key="2">
    <source>
        <dbReference type="EMBL" id="CDR38768.1"/>
    </source>
</evidence>
<feature type="compositionally biased region" description="Polar residues" evidence="1">
    <location>
        <begin position="237"/>
        <end position="251"/>
    </location>
</feature>
<gene>
    <name evidence="3" type="ORF">BON22_0102</name>
    <name evidence="2" type="ORF">CYFA0S_02e05481g</name>
</gene>
<dbReference type="AlphaFoldDB" id="A0A061ANN8"/>
<keyword evidence="4" id="KW-1185">Reference proteome</keyword>
<feature type="region of interest" description="Disordered" evidence="1">
    <location>
        <begin position="17"/>
        <end position="86"/>
    </location>
</feature>
<protein>
    <submittedName>
        <fullName evidence="2">CYFA0S02e05481g1_1</fullName>
    </submittedName>
</protein>
<dbReference type="Proteomes" id="UP000189513">
    <property type="component" value="Unassembled WGS sequence"/>
</dbReference>
<reference evidence="2" key="1">
    <citation type="journal article" date="2014" name="Genome Announc.">
        <title>Genome sequence of the yeast Cyberlindnera fabianii (Hansenula fabianii).</title>
        <authorList>
            <person name="Freel K.C."/>
            <person name="Sarilar V."/>
            <person name="Neuveglise C."/>
            <person name="Devillers H."/>
            <person name="Friedrich A."/>
            <person name="Schacherer J."/>
        </authorList>
    </citation>
    <scope>NUCLEOTIDE SEQUENCE</scope>
    <source>
        <strain evidence="2">YJS4271</strain>
    </source>
</reference>
<reference evidence="4" key="2">
    <citation type="journal article" date="2017" name="Genome Announc.">
        <title>Genome sequences of Cyberlindnera fabianii 65, Pichia kudriavzevii 129, and Saccharomyces cerevisiae 131 isolated from fermented masau fruits in Zimbabwe.</title>
        <authorList>
            <person name="van Rijswijck I.M.H."/>
            <person name="Derks M.F.L."/>
            <person name="Abee T."/>
            <person name="de Ridder D."/>
            <person name="Smid E.J."/>
        </authorList>
    </citation>
    <scope>NUCLEOTIDE SEQUENCE [LARGE SCALE GENOMIC DNA]</scope>
    <source>
        <strain evidence="4">65</strain>
    </source>
</reference>
<evidence type="ECO:0000313" key="3">
    <source>
        <dbReference type="EMBL" id="ONH69912.1"/>
    </source>
</evidence>
<name>A0A061ANN8_CYBFA</name>
<evidence type="ECO:0000313" key="4">
    <source>
        <dbReference type="Proteomes" id="UP000189513"/>
    </source>
</evidence>
<evidence type="ECO:0000256" key="1">
    <source>
        <dbReference type="SAM" id="MobiDB-lite"/>
    </source>
</evidence>
<organism evidence="2">
    <name type="scientific">Cyberlindnera fabianii</name>
    <name type="common">Yeast</name>
    <name type="synonym">Hansenula fabianii</name>
    <dbReference type="NCBI Taxonomy" id="36022"/>
    <lineage>
        <taxon>Eukaryota</taxon>
        <taxon>Fungi</taxon>
        <taxon>Dikarya</taxon>
        <taxon>Ascomycota</taxon>
        <taxon>Saccharomycotina</taxon>
        <taxon>Saccharomycetes</taxon>
        <taxon>Phaffomycetales</taxon>
        <taxon>Phaffomycetaceae</taxon>
        <taxon>Cyberlindnera</taxon>
    </lineage>
</organism>
<feature type="compositionally biased region" description="Basic and acidic residues" evidence="1">
    <location>
        <begin position="49"/>
        <end position="62"/>
    </location>
</feature>